<gene>
    <name evidence="2" type="ORF">K458DRAFT_386270</name>
</gene>
<accession>A0A6G1JA97</accession>
<evidence type="ECO:0000256" key="1">
    <source>
        <dbReference type="SAM" id="Phobius"/>
    </source>
</evidence>
<evidence type="ECO:0000313" key="3">
    <source>
        <dbReference type="Proteomes" id="UP000799291"/>
    </source>
</evidence>
<keyword evidence="3" id="KW-1185">Reference proteome</keyword>
<dbReference type="EMBL" id="MU005575">
    <property type="protein sequence ID" value="KAF2687452.1"/>
    <property type="molecule type" value="Genomic_DNA"/>
</dbReference>
<name>A0A6G1JA97_9PLEO</name>
<dbReference type="AlphaFoldDB" id="A0A6G1JA97"/>
<proteinExistence type="predicted"/>
<reference evidence="2" key="1">
    <citation type="journal article" date="2020" name="Stud. Mycol.">
        <title>101 Dothideomycetes genomes: a test case for predicting lifestyles and emergence of pathogens.</title>
        <authorList>
            <person name="Haridas S."/>
            <person name="Albert R."/>
            <person name="Binder M."/>
            <person name="Bloem J."/>
            <person name="Labutti K."/>
            <person name="Salamov A."/>
            <person name="Andreopoulos B."/>
            <person name="Baker S."/>
            <person name="Barry K."/>
            <person name="Bills G."/>
            <person name="Bluhm B."/>
            <person name="Cannon C."/>
            <person name="Castanera R."/>
            <person name="Culley D."/>
            <person name="Daum C."/>
            <person name="Ezra D."/>
            <person name="Gonzalez J."/>
            <person name="Henrissat B."/>
            <person name="Kuo A."/>
            <person name="Liang C."/>
            <person name="Lipzen A."/>
            <person name="Lutzoni F."/>
            <person name="Magnuson J."/>
            <person name="Mondo S."/>
            <person name="Nolan M."/>
            <person name="Ohm R."/>
            <person name="Pangilinan J."/>
            <person name="Park H.-J."/>
            <person name="Ramirez L."/>
            <person name="Alfaro M."/>
            <person name="Sun H."/>
            <person name="Tritt A."/>
            <person name="Yoshinaga Y."/>
            <person name="Zwiers L.-H."/>
            <person name="Turgeon B."/>
            <person name="Goodwin S."/>
            <person name="Spatafora J."/>
            <person name="Crous P."/>
            <person name="Grigoriev I."/>
        </authorList>
    </citation>
    <scope>NUCLEOTIDE SEQUENCE</scope>
    <source>
        <strain evidence="2">CBS 122367</strain>
    </source>
</reference>
<feature type="transmembrane region" description="Helical" evidence="1">
    <location>
        <begin position="124"/>
        <end position="149"/>
    </location>
</feature>
<dbReference type="Proteomes" id="UP000799291">
    <property type="component" value="Unassembled WGS sequence"/>
</dbReference>
<keyword evidence="1" id="KW-0472">Membrane</keyword>
<keyword evidence="1" id="KW-0812">Transmembrane</keyword>
<protein>
    <submittedName>
        <fullName evidence="2">Uncharacterized protein</fullName>
    </submittedName>
</protein>
<sequence length="221" mass="24228">MLTQKPVELRVACAVSVCNVINVCHISMNPNYNSAADRSYFRKSIRHPLLVLAFYYGGLRRITAGDLALRLTQILTSYWIADKYFALAVGNLDVADSTLSDVNALQKSNITAITTQDIRYCDHAWAALLCVSTLLMLFAAVASAVLSFLRLAPECMDFLSAMTLSDGKTVLGTGSYLDADEGIRLLKDVRTKVGDVKAKEQSGDARSVYIPQFPSSPKYSK</sequence>
<dbReference type="OrthoDB" id="3692311at2759"/>
<organism evidence="2 3">
    <name type="scientific">Lentithecium fluviatile CBS 122367</name>
    <dbReference type="NCBI Taxonomy" id="1168545"/>
    <lineage>
        <taxon>Eukaryota</taxon>
        <taxon>Fungi</taxon>
        <taxon>Dikarya</taxon>
        <taxon>Ascomycota</taxon>
        <taxon>Pezizomycotina</taxon>
        <taxon>Dothideomycetes</taxon>
        <taxon>Pleosporomycetidae</taxon>
        <taxon>Pleosporales</taxon>
        <taxon>Massarineae</taxon>
        <taxon>Lentitheciaceae</taxon>
        <taxon>Lentithecium</taxon>
    </lineage>
</organism>
<evidence type="ECO:0000313" key="2">
    <source>
        <dbReference type="EMBL" id="KAF2687452.1"/>
    </source>
</evidence>
<keyword evidence="1" id="KW-1133">Transmembrane helix</keyword>